<dbReference type="SUPFAM" id="SSF56300">
    <property type="entry name" value="Metallo-dependent phosphatases"/>
    <property type="match status" value="1"/>
</dbReference>
<feature type="domain" description="Capsule synthesis protein CapA" evidence="2">
    <location>
        <begin position="48"/>
        <end position="289"/>
    </location>
</feature>
<evidence type="ECO:0000256" key="1">
    <source>
        <dbReference type="ARBA" id="ARBA00005662"/>
    </source>
</evidence>
<protein>
    <submittedName>
        <fullName evidence="3">Unannotated protein</fullName>
    </submittedName>
</protein>
<dbReference type="PANTHER" id="PTHR33393:SF13">
    <property type="entry name" value="PGA BIOSYNTHESIS PROTEIN CAPA"/>
    <property type="match status" value="1"/>
</dbReference>
<name>A0A6J7HMA3_9ZZZZ</name>
<dbReference type="InterPro" id="IPR019079">
    <property type="entry name" value="Capsule_synth_CapA"/>
</dbReference>
<evidence type="ECO:0000313" key="3">
    <source>
        <dbReference type="EMBL" id="CAB4921054.1"/>
    </source>
</evidence>
<evidence type="ECO:0000259" key="2">
    <source>
        <dbReference type="SMART" id="SM00854"/>
    </source>
</evidence>
<dbReference type="InterPro" id="IPR029052">
    <property type="entry name" value="Metallo-depent_PP-like"/>
</dbReference>
<dbReference type="CDD" id="cd07381">
    <property type="entry name" value="MPP_CapA"/>
    <property type="match status" value="1"/>
</dbReference>
<comment type="similarity">
    <text evidence="1">Belongs to the CapA family.</text>
</comment>
<gene>
    <name evidence="3" type="ORF">UFOPK3674_00555</name>
</gene>
<dbReference type="AlphaFoldDB" id="A0A6J7HMA3"/>
<organism evidence="3">
    <name type="scientific">freshwater metagenome</name>
    <dbReference type="NCBI Taxonomy" id="449393"/>
    <lineage>
        <taxon>unclassified sequences</taxon>
        <taxon>metagenomes</taxon>
        <taxon>ecological metagenomes</taxon>
    </lineage>
</organism>
<reference evidence="3" key="1">
    <citation type="submission" date="2020-05" db="EMBL/GenBank/DDBJ databases">
        <authorList>
            <person name="Chiriac C."/>
            <person name="Salcher M."/>
            <person name="Ghai R."/>
            <person name="Kavagutti S V."/>
        </authorList>
    </citation>
    <scope>NUCLEOTIDE SEQUENCE</scope>
</reference>
<sequence>MLAACIAVLLLPAGRTAEMAHIAAASSEAQAAGIAPRERRSTAPVNLTIAATGDFLIHSPVWLRAAANGGGHRYDFAPMFRYIRPYIRGADLAFCHMETPLTRKAPSGYPIFNTPPGLVRAIVSTGWDACSTASNHSLDQGQFGIDATLSTLRRHGIDAAGTARSARGARRIVLLRAKGVTVAFLAYTAVSNGQIEPHPWSVAWANPAEILSDARRARRAGADAVVVNLHWGDEYATQPSAFQVALARRLTASRDITAVIGQHAHVVEPIRRINGKLVVFGEGNLISNQTPSCCAPGAQDGLLALLRLRVVPGGAARLRRVDYVPLWVRHPDYAVLPVRRALVHGLAPAGELKASWRRTVGTVGRRRVYAPWAARRP</sequence>
<dbReference type="InterPro" id="IPR052169">
    <property type="entry name" value="CW_Biosynth-Accessory"/>
</dbReference>
<dbReference type="EMBL" id="CAFBMX010000002">
    <property type="protein sequence ID" value="CAB4921054.1"/>
    <property type="molecule type" value="Genomic_DNA"/>
</dbReference>
<dbReference type="PANTHER" id="PTHR33393">
    <property type="entry name" value="POLYGLUTAMINE SYNTHESIS ACCESSORY PROTEIN RV0574C-RELATED"/>
    <property type="match status" value="1"/>
</dbReference>
<dbReference type="SMART" id="SM00854">
    <property type="entry name" value="PGA_cap"/>
    <property type="match status" value="1"/>
</dbReference>
<dbReference type="Gene3D" id="3.60.21.10">
    <property type="match status" value="1"/>
</dbReference>
<dbReference type="Pfam" id="PF09587">
    <property type="entry name" value="PGA_cap"/>
    <property type="match status" value="1"/>
</dbReference>
<proteinExistence type="inferred from homology"/>
<accession>A0A6J7HMA3</accession>